<keyword evidence="1" id="KW-1133">Transmembrane helix</keyword>
<reference evidence="2" key="2">
    <citation type="submission" date="2022-06" db="UniProtKB">
        <authorList>
            <consortium name="EnsemblMetazoa"/>
        </authorList>
    </citation>
    <scope>IDENTIFICATION</scope>
    <source>
        <strain evidence="2">DF5081</strain>
    </source>
</reference>
<keyword evidence="1" id="KW-0812">Transmembrane</keyword>
<proteinExistence type="predicted"/>
<dbReference type="AlphaFoldDB" id="A0A8R1EGM8"/>
<dbReference type="EnsemblMetazoa" id="CJA35981.1">
    <property type="protein sequence ID" value="CJA35981.1"/>
    <property type="gene ID" value="WBGene00211828"/>
</dbReference>
<evidence type="ECO:0000313" key="3">
    <source>
        <dbReference type="Proteomes" id="UP000005237"/>
    </source>
</evidence>
<sequence length="107" mass="11918">MHDRLPFSAPLPFSVSGKLGSLAIESSYSHERDGRTGVSCSFSLSSTVANRTHAVALLPYAGPPTHQLLHSFIPFSLSLFYISFFRMFAVRFVRRKVRTQSVRISSP</sequence>
<keyword evidence="3" id="KW-1185">Reference proteome</keyword>
<reference evidence="3" key="1">
    <citation type="submission" date="2010-08" db="EMBL/GenBank/DDBJ databases">
        <authorList>
            <consortium name="Caenorhabditis japonica Sequencing Consortium"/>
            <person name="Wilson R.K."/>
        </authorList>
    </citation>
    <scope>NUCLEOTIDE SEQUENCE [LARGE SCALE GENOMIC DNA]</scope>
    <source>
        <strain evidence="3">DF5081</strain>
    </source>
</reference>
<evidence type="ECO:0000313" key="2">
    <source>
        <dbReference type="EnsemblMetazoa" id="CJA35981.1"/>
    </source>
</evidence>
<accession>A0A8R1EGM8</accession>
<dbReference type="Proteomes" id="UP000005237">
    <property type="component" value="Unassembled WGS sequence"/>
</dbReference>
<evidence type="ECO:0000256" key="1">
    <source>
        <dbReference type="SAM" id="Phobius"/>
    </source>
</evidence>
<keyword evidence="1" id="KW-0472">Membrane</keyword>
<name>A0A8R1EGM8_CAEJA</name>
<organism evidence="2 3">
    <name type="scientific">Caenorhabditis japonica</name>
    <dbReference type="NCBI Taxonomy" id="281687"/>
    <lineage>
        <taxon>Eukaryota</taxon>
        <taxon>Metazoa</taxon>
        <taxon>Ecdysozoa</taxon>
        <taxon>Nematoda</taxon>
        <taxon>Chromadorea</taxon>
        <taxon>Rhabditida</taxon>
        <taxon>Rhabditina</taxon>
        <taxon>Rhabditomorpha</taxon>
        <taxon>Rhabditoidea</taxon>
        <taxon>Rhabditidae</taxon>
        <taxon>Peloderinae</taxon>
        <taxon>Caenorhabditis</taxon>
    </lineage>
</organism>
<protein>
    <submittedName>
        <fullName evidence="2">Uncharacterized protein</fullName>
    </submittedName>
</protein>
<feature type="transmembrane region" description="Helical" evidence="1">
    <location>
        <begin position="72"/>
        <end position="93"/>
    </location>
</feature>